<accession>A0ABQ8XD34</accession>
<evidence type="ECO:0000256" key="1">
    <source>
        <dbReference type="SAM" id="MobiDB-lite"/>
    </source>
</evidence>
<reference evidence="3" key="1">
    <citation type="submission" date="2022-08" db="EMBL/GenBank/DDBJ databases">
        <title>Novel sulfate-reducing endosymbionts in the free-living metamonad Anaeramoeba.</title>
        <authorList>
            <person name="Jerlstrom-Hultqvist J."/>
            <person name="Cepicka I."/>
            <person name="Gallot-Lavallee L."/>
            <person name="Salas-Leiva D."/>
            <person name="Curtis B.A."/>
            <person name="Zahonova K."/>
            <person name="Pipaliya S."/>
            <person name="Dacks J."/>
            <person name="Roger A.J."/>
        </authorList>
    </citation>
    <scope>NUCLEOTIDE SEQUENCE</scope>
    <source>
        <strain evidence="3">Schooner1</strain>
    </source>
</reference>
<keyword evidence="2" id="KW-1133">Transmembrane helix</keyword>
<evidence type="ECO:0000313" key="3">
    <source>
        <dbReference type="EMBL" id="KAJ6230235.1"/>
    </source>
</evidence>
<dbReference type="EMBL" id="JAOAOG010000313">
    <property type="protein sequence ID" value="KAJ6230235.1"/>
    <property type="molecule type" value="Genomic_DNA"/>
</dbReference>
<sequence>MLEPNGLKSTNSTIPLIKAPEQTLSNQTIFLIIFSVLLFLIIIVLILIWIKKKKKKKQKKEVIENLYFCKTNELEDIDLKDLETNTNKSQVQPNNKQIYNDYGDDVQSDSTSTSKKNILKLNNDKPKEIYHLILSLENKNKNNLQNKQSLSQSQSTEESEERW</sequence>
<evidence type="ECO:0000256" key="2">
    <source>
        <dbReference type="SAM" id="Phobius"/>
    </source>
</evidence>
<proteinExistence type="predicted"/>
<comment type="caution">
    <text evidence="3">The sequence shown here is derived from an EMBL/GenBank/DDBJ whole genome shotgun (WGS) entry which is preliminary data.</text>
</comment>
<keyword evidence="2" id="KW-0472">Membrane</keyword>
<feature type="region of interest" description="Disordered" evidence="1">
    <location>
        <begin position="143"/>
        <end position="163"/>
    </location>
</feature>
<protein>
    <submittedName>
        <fullName evidence="3">Uncharacterized protein</fullName>
    </submittedName>
</protein>
<dbReference type="Proteomes" id="UP001150062">
    <property type="component" value="Unassembled WGS sequence"/>
</dbReference>
<feature type="compositionally biased region" description="Low complexity" evidence="1">
    <location>
        <begin position="143"/>
        <end position="156"/>
    </location>
</feature>
<feature type="transmembrane region" description="Helical" evidence="2">
    <location>
        <begin position="29"/>
        <end position="50"/>
    </location>
</feature>
<name>A0ABQ8XD34_9EUKA</name>
<organism evidence="3 4">
    <name type="scientific">Anaeramoeba flamelloides</name>
    <dbReference type="NCBI Taxonomy" id="1746091"/>
    <lineage>
        <taxon>Eukaryota</taxon>
        <taxon>Metamonada</taxon>
        <taxon>Anaeramoebidae</taxon>
        <taxon>Anaeramoeba</taxon>
    </lineage>
</organism>
<feature type="compositionally biased region" description="Polar residues" evidence="1">
    <location>
        <begin position="84"/>
        <end position="98"/>
    </location>
</feature>
<evidence type="ECO:0000313" key="4">
    <source>
        <dbReference type="Proteomes" id="UP001150062"/>
    </source>
</evidence>
<feature type="region of interest" description="Disordered" evidence="1">
    <location>
        <begin position="83"/>
        <end position="118"/>
    </location>
</feature>
<gene>
    <name evidence="3" type="ORF">M0813_06873</name>
</gene>
<keyword evidence="2" id="KW-0812">Transmembrane</keyword>
<keyword evidence="4" id="KW-1185">Reference proteome</keyword>